<sequence>MEEEFLESDVIRQQNIVIVEDEVVSQGHLNSWNSRKSKNPTIPISIPKPVTGNSFIQSAETNFFDHDGELMPPHVMLARRIFDQKMAPSVLTGKGRTLKGRDLCQFRNSVLKMTGFLDGNVTPPQFVRK</sequence>
<reference evidence="1 2" key="1">
    <citation type="journal article" date="2021" name="Hortic Res">
        <title>High-quality reference genome and annotation aids understanding of berry development for evergreen blueberry (Vaccinium darrowii).</title>
        <authorList>
            <person name="Yu J."/>
            <person name="Hulse-Kemp A.M."/>
            <person name="Babiker E."/>
            <person name="Staton M."/>
        </authorList>
    </citation>
    <scope>NUCLEOTIDE SEQUENCE [LARGE SCALE GENOMIC DNA]</scope>
    <source>
        <strain evidence="2">cv. NJ 8807/NJ 8810</strain>
        <tissue evidence="1">Young leaf</tissue>
    </source>
</reference>
<accession>A0ACB7XB68</accession>
<dbReference type="EMBL" id="CM037156">
    <property type="protein sequence ID" value="KAH7837780.1"/>
    <property type="molecule type" value="Genomic_DNA"/>
</dbReference>
<protein>
    <submittedName>
        <fullName evidence="1">Uncharacterized protein</fullName>
    </submittedName>
</protein>
<organism evidence="1 2">
    <name type="scientific">Vaccinium darrowii</name>
    <dbReference type="NCBI Taxonomy" id="229202"/>
    <lineage>
        <taxon>Eukaryota</taxon>
        <taxon>Viridiplantae</taxon>
        <taxon>Streptophyta</taxon>
        <taxon>Embryophyta</taxon>
        <taxon>Tracheophyta</taxon>
        <taxon>Spermatophyta</taxon>
        <taxon>Magnoliopsida</taxon>
        <taxon>eudicotyledons</taxon>
        <taxon>Gunneridae</taxon>
        <taxon>Pentapetalae</taxon>
        <taxon>asterids</taxon>
        <taxon>Ericales</taxon>
        <taxon>Ericaceae</taxon>
        <taxon>Vaccinioideae</taxon>
        <taxon>Vaccinieae</taxon>
        <taxon>Vaccinium</taxon>
    </lineage>
</organism>
<evidence type="ECO:0000313" key="2">
    <source>
        <dbReference type="Proteomes" id="UP000828048"/>
    </source>
</evidence>
<keyword evidence="2" id="KW-1185">Reference proteome</keyword>
<proteinExistence type="predicted"/>
<gene>
    <name evidence="1" type="ORF">Vadar_017922</name>
</gene>
<evidence type="ECO:0000313" key="1">
    <source>
        <dbReference type="EMBL" id="KAH7837780.1"/>
    </source>
</evidence>
<name>A0ACB7XB68_9ERIC</name>
<comment type="caution">
    <text evidence="1">The sequence shown here is derived from an EMBL/GenBank/DDBJ whole genome shotgun (WGS) entry which is preliminary data.</text>
</comment>
<dbReference type="Proteomes" id="UP000828048">
    <property type="component" value="Chromosome 6"/>
</dbReference>